<reference evidence="1" key="2">
    <citation type="submission" date="2025-09" db="UniProtKB">
        <authorList>
            <consortium name="EnsemblPlants"/>
        </authorList>
    </citation>
    <scope>IDENTIFICATION</scope>
</reference>
<keyword evidence="2" id="KW-1185">Reference proteome</keyword>
<accession>A0ACD5ZHP4</accession>
<evidence type="ECO:0000313" key="1">
    <source>
        <dbReference type="EnsemblPlants" id="AVESA.00010b.r2.6DG1150630.1.CDS"/>
    </source>
</evidence>
<evidence type="ECO:0000313" key="2">
    <source>
        <dbReference type="Proteomes" id="UP001732700"/>
    </source>
</evidence>
<organism evidence="1 2">
    <name type="scientific">Avena sativa</name>
    <name type="common">Oat</name>
    <dbReference type="NCBI Taxonomy" id="4498"/>
    <lineage>
        <taxon>Eukaryota</taxon>
        <taxon>Viridiplantae</taxon>
        <taxon>Streptophyta</taxon>
        <taxon>Embryophyta</taxon>
        <taxon>Tracheophyta</taxon>
        <taxon>Spermatophyta</taxon>
        <taxon>Magnoliopsida</taxon>
        <taxon>Liliopsida</taxon>
        <taxon>Poales</taxon>
        <taxon>Poaceae</taxon>
        <taxon>BOP clade</taxon>
        <taxon>Pooideae</taxon>
        <taxon>Poodae</taxon>
        <taxon>Poeae</taxon>
        <taxon>Poeae Chloroplast Group 1 (Aveneae type)</taxon>
        <taxon>Aveninae</taxon>
        <taxon>Avena</taxon>
    </lineage>
</organism>
<protein>
    <submittedName>
        <fullName evidence="1">Uncharacterized protein</fullName>
    </submittedName>
</protein>
<proteinExistence type="predicted"/>
<dbReference type="EnsemblPlants" id="AVESA.00010b.r2.6DG1150630.1">
    <property type="protein sequence ID" value="AVESA.00010b.r2.6DG1150630.1.CDS"/>
    <property type="gene ID" value="AVESA.00010b.r2.6DG1150630"/>
</dbReference>
<dbReference type="Proteomes" id="UP001732700">
    <property type="component" value="Chromosome 6D"/>
</dbReference>
<name>A0ACD5ZHP4_AVESA</name>
<sequence>MIQLPPSQKVPDRNIPALGLHLTTSNTPASRTRSQASALAAGLIRPLTCRSQSRRLGRSRDQLSRGGAAHTYMEEEAGGGGAGRDEEDDDRGGGGREEEERAAAATAAEVYCAVGKDAGKEWRENLRWVLANFPRSRSHGRRLVLVLAHVHRPPRLINMMGAWVPVSHLAEHEVAAYRKLEEDKASRALDDLLHICNTQRVHARKVVVSGHDAARGLLQLVEDHGVADLVMGAAADRAYTRKLRAPRSKKAVTVHREASPGCRVWFVCKGNLVCAREASEGPSRAEPSTASTSPRSSASDHSRSKSWLHGGDGEPFGIAHDTIAAPTMAMASLLRRTPSRDGSDSAEDSGHEAAEAGPSAVARSLQGVDQDPPTTSHDGSVDDADEMDGELRERLRDAVMEARSLRQEAYEETRRRQKADRDLAEASNVARDAESSWQAEARRRREMEERLARERAVVEQDRRELDAILEKIREVDARSAELELQVADSERAMGELGVTMSESCSVLDALRLERRREEPTAREEVGCGDQGVGFLRLGLAELEEATGHFDESARIDGADAGRGSVYRATLRGMSVAVKVVSPDVAVDEARFARGVEAIARARHPGLVTLVGACPESRAVVHELMPGGSLEDRLGDEASPLPWHARCGVAYRTCAALAFLHSTDTVHGDVRPANILIEDERCSSSKLAGLGMSRLVAAPKRAGDMALEYVDPRWLATGQEPTPQCDVHALGVVLLRLVTGMPAFAAKKAAREAVAGSRAWHDVVDAGGGGWPMERATEVALLGLRCCDDVDGVGGPPRRGPAEMLEDARGVLEAATSAAPGRAWSSLSSSSTASDGGGGAPSYFLCPILKEVMRDPQIAGDGFTYEAEAMREWLGSGHDTSPMTNLKLPTDELLPNHALRAAIQEWRHTRPSLDRFHY</sequence>
<reference evidence="1" key="1">
    <citation type="submission" date="2021-05" db="EMBL/GenBank/DDBJ databases">
        <authorList>
            <person name="Scholz U."/>
            <person name="Mascher M."/>
            <person name="Fiebig A."/>
        </authorList>
    </citation>
    <scope>NUCLEOTIDE SEQUENCE [LARGE SCALE GENOMIC DNA]</scope>
</reference>